<keyword evidence="1" id="KW-1133">Transmembrane helix</keyword>
<feature type="transmembrane region" description="Helical" evidence="1">
    <location>
        <begin position="239"/>
        <end position="258"/>
    </location>
</feature>
<feature type="transmembrane region" description="Helical" evidence="1">
    <location>
        <begin position="170"/>
        <end position="190"/>
    </location>
</feature>
<evidence type="ECO:0000313" key="3">
    <source>
        <dbReference type="Proteomes" id="UP000001542"/>
    </source>
</evidence>
<dbReference type="PANTHER" id="PTHR21229">
    <property type="entry name" value="LUNG SEVEN TRANSMEMBRANE RECEPTOR"/>
    <property type="match status" value="1"/>
</dbReference>
<dbReference type="InterPro" id="IPR009637">
    <property type="entry name" value="GPR107/GPR108-like"/>
</dbReference>
<dbReference type="GO" id="GO:0005794">
    <property type="term" value="C:Golgi apparatus"/>
    <property type="evidence" value="ECO:0000318"/>
    <property type="project" value="GO_Central"/>
</dbReference>
<protein>
    <submittedName>
        <fullName evidence="2">Uncharacterized protein</fullName>
    </submittedName>
</protein>
<gene>
    <name evidence="2" type="ORF">TVAG_057840</name>
</gene>
<evidence type="ECO:0000313" key="2">
    <source>
        <dbReference type="EMBL" id="EAX94283.1"/>
    </source>
</evidence>
<dbReference type="VEuPathDB" id="TrichDB:TVAGG3_0254870"/>
<feature type="transmembrane region" description="Helical" evidence="1">
    <location>
        <begin position="202"/>
        <end position="227"/>
    </location>
</feature>
<sequence length="461" mass="52293">MLASLLSIRATREVKTTSYFQGIISFGFKENATYSVNVSTNATKLIVGWMSKSEWKNATAMRINTSANNFVENYNLSKIYQIQSFDNTNPYLLLAGNISVKDAYYLYVFAFDDKYNFVKIEYNLTNPNGLLDFRYENLLITAPVMAAISGILLAFWLINWLRNFNVQIYIHYVFTAVFILTFANNVAYVISVARNNVSETNIFPFIILFFSHAFKEIIFSFAIVLAASGWCILVDSIKIYELIICIVLSSAYIGAKLVQEYCNFEGVARIITDVIFFISLSAYSIKLIIYTQQASLMIWAHMIAIRNAGIDPTTTPVQKKHAMYISFEIALIVYTISILVKFCVVEFGPVGWLNTFVDQALDQVISFMLAWIFRIRDRENNGYSAIEESMEHVDDMQLSEIEAATNNEADLHNGIEWRPGMQLPGRPNIITQPSQQQITLESPDGEQNLTATNITSENTTV</sequence>
<evidence type="ECO:0000256" key="1">
    <source>
        <dbReference type="SAM" id="Phobius"/>
    </source>
</evidence>
<dbReference type="Proteomes" id="UP000001542">
    <property type="component" value="Unassembled WGS sequence"/>
</dbReference>
<feature type="transmembrane region" description="Helical" evidence="1">
    <location>
        <begin position="270"/>
        <end position="289"/>
    </location>
</feature>
<keyword evidence="1" id="KW-0812">Transmembrane</keyword>
<keyword evidence="3" id="KW-1185">Reference proteome</keyword>
<accession>A2FLD3</accession>
<dbReference type="EMBL" id="DS113866">
    <property type="protein sequence ID" value="EAX94283.1"/>
    <property type="molecule type" value="Genomic_DNA"/>
</dbReference>
<dbReference type="InParanoid" id="A2FLD3"/>
<dbReference type="PANTHER" id="PTHR21229:SF1">
    <property type="entry name" value="GH17801P"/>
    <property type="match status" value="1"/>
</dbReference>
<feature type="transmembrane region" description="Helical" evidence="1">
    <location>
        <begin position="138"/>
        <end position="158"/>
    </location>
</feature>
<name>A2FLD3_TRIV3</name>
<feature type="transmembrane region" description="Helical" evidence="1">
    <location>
        <begin position="322"/>
        <end position="340"/>
    </location>
</feature>
<dbReference type="GO" id="GO:0016020">
    <property type="term" value="C:membrane"/>
    <property type="evidence" value="ECO:0000318"/>
    <property type="project" value="GO_Central"/>
</dbReference>
<proteinExistence type="predicted"/>
<dbReference type="VEuPathDB" id="TrichDB:TVAG_057840"/>
<reference evidence="2" key="2">
    <citation type="journal article" date="2007" name="Science">
        <title>Draft genome sequence of the sexually transmitted pathogen Trichomonas vaginalis.</title>
        <authorList>
            <person name="Carlton J.M."/>
            <person name="Hirt R.P."/>
            <person name="Silva J.C."/>
            <person name="Delcher A.L."/>
            <person name="Schatz M."/>
            <person name="Zhao Q."/>
            <person name="Wortman J.R."/>
            <person name="Bidwell S.L."/>
            <person name="Alsmark U.C.M."/>
            <person name="Besteiro S."/>
            <person name="Sicheritz-Ponten T."/>
            <person name="Noel C.J."/>
            <person name="Dacks J.B."/>
            <person name="Foster P.G."/>
            <person name="Simillion C."/>
            <person name="Van de Peer Y."/>
            <person name="Miranda-Saavedra D."/>
            <person name="Barton G.J."/>
            <person name="Westrop G.D."/>
            <person name="Mueller S."/>
            <person name="Dessi D."/>
            <person name="Fiori P.L."/>
            <person name="Ren Q."/>
            <person name="Paulsen I."/>
            <person name="Zhang H."/>
            <person name="Bastida-Corcuera F.D."/>
            <person name="Simoes-Barbosa A."/>
            <person name="Brown M.T."/>
            <person name="Hayes R.D."/>
            <person name="Mukherjee M."/>
            <person name="Okumura C.Y."/>
            <person name="Schneider R."/>
            <person name="Smith A.J."/>
            <person name="Vanacova S."/>
            <person name="Villalvazo M."/>
            <person name="Haas B.J."/>
            <person name="Pertea M."/>
            <person name="Feldblyum T.V."/>
            <person name="Utterback T.R."/>
            <person name="Shu C.L."/>
            <person name="Osoegawa K."/>
            <person name="de Jong P.J."/>
            <person name="Hrdy I."/>
            <person name="Horvathova L."/>
            <person name="Zubacova Z."/>
            <person name="Dolezal P."/>
            <person name="Malik S.B."/>
            <person name="Logsdon J.M. Jr."/>
            <person name="Henze K."/>
            <person name="Gupta A."/>
            <person name="Wang C.C."/>
            <person name="Dunne R.L."/>
            <person name="Upcroft J.A."/>
            <person name="Upcroft P."/>
            <person name="White O."/>
            <person name="Salzberg S.L."/>
            <person name="Tang P."/>
            <person name="Chiu C.-H."/>
            <person name="Lee Y.-S."/>
            <person name="Embley T.M."/>
            <person name="Coombs G.H."/>
            <person name="Mottram J.C."/>
            <person name="Tachezy J."/>
            <person name="Fraser-Liggett C.M."/>
            <person name="Johnson P.J."/>
        </authorList>
    </citation>
    <scope>NUCLEOTIDE SEQUENCE [LARGE SCALE GENOMIC DNA]</scope>
    <source>
        <strain evidence="2">G3</strain>
    </source>
</reference>
<reference evidence="2" key="1">
    <citation type="submission" date="2006-10" db="EMBL/GenBank/DDBJ databases">
        <authorList>
            <person name="Amadeo P."/>
            <person name="Zhao Q."/>
            <person name="Wortman J."/>
            <person name="Fraser-Liggett C."/>
            <person name="Carlton J."/>
        </authorList>
    </citation>
    <scope>NUCLEOTIDE SEQUENCE</scope>
    <source>
        <strain evidence="2">G3</strain>
    </source>
</reference>
<organism evidence="2 3">
    <name type="scientific">Trichomonas vaginalis (strain ATCC PRA-98 / G3)</name>
    <dbReference type="NCBI Taxonomy" id="412133"/>
    <lineage>
        <taxon>Eukaryota</taxon>
        <taxon>Metamonada</taxon>
        <taxon>Parabasalia</taxon>
        <taxon>Trichomonadida</taxon>
        <taxon>Trichomonadidae</taxon>
        <taxon>Trichomonas</taxon>
    </lineage>
</organism>
<dbReference type="RefSeq" id="XP_001307213.1">
    <property type="nucleotide sequence ID" value="XM_001307212.1"/>
</dbReference>
<keyword evidence="1" id="KW-0472">Membrane</keyword>
<dbReference type="KEGG" id="tva:4752012"/>
<dbReference type="AlphaFoldDB" id="A2FLD3"/>